<protein>
    <submittedName>
        <fullName evidence="2">ABC transporter permease</fullName>
    </submittedName>
</protein>
<keyword evidence="1" id="KW-0812">Transmembrane</keyword>
<dbReference type="RefSeq" id="WP_187222069.1">
    <property type="nucleotide sequence ID" value="NZ_JABVED010000011.1"/>
</dbReference>
<organism evidence="2 3">
    <name type="scientific">Actinokineospora xionganensis</name>
    <dbReference type="NCBI Taxonomy" id="2684470"/>
    <lineage>
        <taxon>Bacteria</taxon>
        <taxon>Bacillati</taxon>
        <taxon>Actinomycetota</taxon>
        <taxon>Actinomycetes</taxon>
        <taxon>Pseudonocardiales</taxon>
        <taxon>Pseudonocardiaceae</taxon>
        <taxon>Actinokineospora</taxon>
    </lineage>
</organism>
<feature type="transmembrane region" description="Helical" evidence="1">
    <location>
        <begin position="234"/>
        <end position="254"/>
    </location>
</feature>
<evidence type="ECO:0000256" key="1">
    <source>
        <dbReference type="SAM" id="Phobius"/>
    </source>
</evidence>
<feature type="transmembrane region" description="Helical" evidence="1">
    <location>
        <begin position="182"/>
        <end position="203"/>
    </location>
</feature>
<sequence>MSGPKRTGALVVALSIAGALVAALLGLLTFGAQATSRPEAVPLAISAPGPLRPIADRVASRGGEAVSWRVDTPEGARQRLADKDVYGVLELAPAANGVGATIVVSGAVNPQGTQIAQQVLTGAAQAMGAQVTTVTLNPVSVAGRTAPLAATALLWVGGLVAGIGLVVASARLGLRVGRRHRLALVAAASLTTAAAVVGLLALWDSALPLTWDVLGFLLLAAVAFVSVQGGLLRLLGIRAAAILGPLYLIAPAVAGQLPELLNPAYRALLWSWTPFRFAAEGLRSLLQGTGSAPDVRLGVIVLGSMAVVGLVLLVLPGKSAPAPAPEARRVPEHV</sequence>
<keyword evidence="1" id="KW-0472">Membrane</keyword>
<feature type="transmembrane region" description="Helical" evidence="1">
    <location>
        <begin position="209"/>
        <end position="227"/>
    </location>
</feature>
<evidence type="ECO:0000313" key="2">
    <source>
        <dbReference type="EMBL" id="MBC6449359.1"/>
    </source>
</evidence>
<proteinExistence type="predicted"/>
<comment type="caution">
    <text evidence="2">The sequence shown here is derived from an EMBL/GenBank/DDBJ whole genome shotgun (WGS) entry which is preliminary data.</text>
</comment>
<accession>A0ABR7LAE5</accession>
<gene>
    <name evidence="2" type="ORF">GPZ80_19530</name>
</gene>
<feature type="transmembrane region" description="Helical" evidence="1">
    <location>
        <begin position="295"/>
        <end position="315"/>
    </location>
</feature>
<keyword evidence="1" id="KW-1133">Transmembrane helix</keyword>
<keyword evidence="3" id="KW-1185">Reference proteome</keyword>
<name>A0ABR7LAE5_9PSEU</name>
<reference evidence="2 3" key="1">
    <citation type="submission" date="2020-06" db="EMBL/GenBank/DDBJ databases">
        <title>Actinokineospora xiongansis sp. nov., isolated from soil of Baiyangdian.</title>
        <authorList>
            <person name="Zhang X."/>
        </authorList>
    </citation>
    <scope>NUCLEOTIDE SEQUENCE [LARGE SCALE GENOMIC DNA]</scope>
    <source>
        <strain evidence="2 3">HBU206404</strain>
    </source>
</reference>
<feature type="transmembrane region" description="Helical" evidence="1">
    <location>
        <begin position="148"/>
        <end position="170"/>
    </location>
</feature>
<evidence type="ECO:0000313" key="3">
    <source>
        <dbReference type="Proteomes" id="UP000734823"/>
    </source>
</evidence>
<dbReference type="EMBL" id="JABVED010000011">
    <property type="protein sequence ID" value="MBC6449359.1"/>
    <property type="molecule type" value="Genomic_DNA"/>
</dbReference>
<dbReference type="Proteomes" id="UP000734823">
    <property type="component" value="Unassembled WGS sequence"/>
</dbReference>